<sequence>MAVLNSNPEVVLRKRKDADRKRIEKQDAARVMKEKKGRKVAVPGEKFIRAEVLAARAVANKIEEKRLDSILRHELGKHAISAQKESEPKLAFVIRIEKQKKNMNIPEKALNVFKILRLDEPNMGVFVKLTPTIEPALKLISPYVVVGSPSLASVRHLFHKRACIPSSEEGEPPVKLDNNQAVEDKFGGDLGFICIEDLIHEITSLGENFKAVTLWLAPFTLTAPVGGWSPLAKLAKIRYEEENKKAITLAGHAKLEEIDIDKFIEEQT</sequence>
<dbReference type="InterPro" id="IPR039699">
    <property type="entry name" value="Ribosomal_uL30"/>
</dbReference>
<dbReference type="PANTHER" id="PTHR11524">
    <property type="entry name" value="60S RIBOSOMAL PROTEIN L7"/>
    <property type="match status" value="1"/>
</dbReference>
<dbReference type="EMBL" id="CP034457">
    <property type="protein sequence ID" value="QBM87597.1"/>
    <property type="molecule type" value="Genomic_DNA"/>
</dbReference>
<organism evidence="1 2">
    <name type="scientific">Metschnikowia aff. pulcherrima</name>
    <dbReference type="NCBI Taxonomy" id="2163413"/>
    <lineage>
        <taxon>Eukaryota</taxon>
        <taxon>Fungi</taxon>
        <taxon>Dikarya</taxon>
        <taxon>Ascomycota</taxon>
        <taxon>Saccharomycotina</taxon>
        <taxon>Pichiomycetes</taxon>
        <taxon>Metschnikowiaceae</taxon>
        <taxon>Metschnikowia</taxon>
    </lineage>
</organism>
<dbReference type="GO" id="GO:0022625">
    <property type="term" value="C:cytosolic large ribosomal subunit"/>
    <property type="evidence" value="ECO:0007669"/>
    <property type="project" value="TreeGrafter"/>
</dbReference>
<dbReference type="GO" id="GO:0003723">
    <property type="term" value="F:RNA binding"/>
    <property type="evidence" value="ECO:0007669"/>
    <property type="project" value="TreeGrafter"/>
</dbReference>
<keyword evidence="2" id="KW-1185">Reference proteome</keyword>
<name>A0A4P6XJW3_9ASCO</name>
<dbReference type="STRING" id="2163413.A0A4P6XJW3"/>
<dbReference type="Gene3D" id="3.30.1390.20">
    <property type="entry name" value="Ribosomal protein L30, ferredoxin-like fold domain"/>
    <property type="match status" value="1"/>
</dbReference>
<reference evidence="2" key="1">
    <citation type="submission" date="2019-03" db="EMBL/GenBank/DDBJ databases">
        <title>Snf2 controls pulcherriminic acid biosynthesis and connects pigmentation and antifungal activity of the yeast Metschnikowia pulcherrima.</title>
        <authorList>
            <person name="Gore-Lloyd D."/>
            <person name="Sumann I."/>
            <person name="Brachmann A.O."/>
            <person name="Schneeberger K."/>
            <person name="Ortiz-Merino R.A."/>
            <person name="Moreno-Beltran M."/>
            <person name="Schlaefli M."/>
            <person name="Kirner P."/>
            <person name="Santos Kron A."/>
            <person name="Wolfe K.H."/>
            <person name="Piel J."/>
            <person name="Ahrens C.H."/>
            <person name="Henk D."/>
            <person name="Freimoser F.M."/>
        </authorList>
    </citation>
    <scope>NUCLEOTIDE SEQUENCE [LARGE SCALE GENOMIC DNA]</scope>
    <source>
        <strain evidence="2">APC 1.2</strain>
    </source>
</reference>
<dbReference type="InterPro" id="IPR036919">
    <property type="entry name" value="Ribo_uL30_ferredoxin-like_sf"/>
</dbReference>
<keyword evidence="1" id="KW-0689">Ribosomal protein</keyword>
<gene>
    <name evidence="1" type="primary">MPUL0B08040</name>
    <name evidence="1" type="ORF">METSCH_B08040</name>
</gene>
<dbReference type="CDD" id="cd01657">
    <property type="entry name" value="Ribosomal_L7_archeal_euk"/>
    <property type="match status" value="1"/>
</dbReference>
<dbReference type="Proteomes" id="UP000292447">
    <property type="component" value="Chromosome II"/>
</dbReference>
<dbReference type="SUPFAM" id="SSF55129">
    <property type="entry name" value="Ribosomal protein L30p/L7e"/>
    <property type="match status" value="1"/>
</dbReference>
<dbReference type="AlphaFoldDB" id="A0A4P6XJW3"/>
<keyword evidence="1" id="KW-0687">Ribonucleoprotein</keyword>
<dbReference type="InterPro" id="IPR035808">
    <property type="entry name" value="Ribosomal_uL30_euk_arc"/>
</dbReference>
<dbReference type="PANTHER" id="PTHR11524:SF26">
    <property type="entry name" value="RIBOSOME BIOGENESIS PROTEIN RLP7"/>
    <property type="match status" value="1"/>
</dbReference>
<accession>A0A4P6XJW3</accession>
<dbReference type="GO" id="GO:0000463">
    <property type="term" value="P:maturation of LSU-rRNA from tricistronic rRNA transcript (SSU-rRNA, 5.8S rRNA, LSU-rRNA)"/>
    <property type="evidence" value="ECO:0007669"/>
    <property type="project" value="TreeGrafter"/>
</dbReference>
<proteinExistence type="predicted"/>
<evidence type="ECO:0000313" key="1">
    <source>
        <dbReference type="EMBL" id="QBM87597.1"/>
    </source>
</evidence>
<protein>
    <submittedName>
        <fullName evidence="1">Large subunit ribosomal protein L7e</fullName>
    </submittedName>
</protein>
<evidence type="ECO:0000313" key="2">
    <source>
        <dbReference type="Proteomes" id="UP000292447"/>
    </source>
</evidence>
<dbReference type="GO" id="GO:0003735">
    <property type="term" value="F:structural constituent of ribosome"/>
    <property type="evidence" value="ECO:0007669"/>
    <property type="project" value="TreeGrafter"/>
</dbReference>